<feature type="domain" description="PD-(D/E)XK endonuclease-like" evidence="4">
    <location>
        <begin position="1"/>
        <end position="226"/>
    </location>
</feature>
<keyword evidence="1" id="KW-0227">DNA damage</keyword>
<proteinExistence type="predicted"/>
<keyword evidence="2" id="KW-0547">Nucleotide-binding</keyword>
<evidence type="ECO:0000313" key="6">
    <source>
        <dbReference type="Proteomes" id="UP001501116"/>
    </source>
</evidence>
<evidence type="ECO:0000259" key="4">
    <source>
        <dbReference type="Pfam" id="PF12705"/>
    </source>
</evidence>
<evidence type="ECO:0000256" key="3">
    <source>
        <dbReference type="ARBA" id="ARBA00023204"/>
    </source>
</evidence>
<protein>
    <recommendedName>
        <fullName evidence="4">PD-(D/E)XK endonuclease-like domain-containing protein</fullName>
    </recommendedName>
</protein>
<name>A0ABP5BC18_9PSEU</name>
<dbReference type="InterPro" id="IPR038726">
    <property type="entry name" value="PDDEXK_AddAB-type"/>
</dbReference>
<comment type="caution">
    <text evidence="5">The sequence shown here is derived from an EMBL/GenBank/DDBJ whole genome shotgun (WGS) entry which is preliminary data.</text>
</comment>
<reference evidence="6" key="1">
    <citation type="journal article" date="2019" name="Int. J. Syst. Evol. Microbiol.">
        <title>The Global Catalogue of Microorganisms (GCM) 10K type strain sequencing project: providing services to taxonomists for standard genome sequencing and annotation.</title>
        <authorList>
            <consortium name="The Broad Institute Genomics Platform"/>
            <consortium name="The Broad Institute Genome Sequencing Center for Infectious Disease"/>
            <person name="Wu L."/>
            <person name="Ma J."/>
        </authorList>
    </citation>
    <scope>NUCLEOTIDE SEQUENCE [LARGE SCALE GENOMIC DNA]</scope>
    <source>
        <strain evidence="6">JCM 14545</strain>
    </source>
</reference>
<keyword evidence="2" id="KW-0378">Hydrolase</keyword>
<keyword evidence="6" id="KW-1185">Reference proteome</keyword>
<accession>A0ABP5BC18</accession>
<gene>
    <name evidence="5" type="ORF">GCM10009754_04230</name>
</gene>
<evidence type="ECO:0000256" key="2">
    <source>
        <dbReference type="ARBA" id="ARBA00022806"/>
    </source>
</evidence>
<dbReference type="Pfam" id="PF12705">
    <property type="entry name" value="PDDEXK_1"/>
    <property type="match status" value="1"/>
</dbReference>
<keyword evidence="2" id="KW-0067">ATP-binding</keyword>
<keyword evidence="3" id="KW-0234">DNA repair</keyword>
<keyword evidence="2" id="KW-0347">Helicase</keyword>
<dbReference type="Proteomes" id="UP001501116">
    <property type="component" value="Unassembled WGS sequence"/>
</dbReference>
<dbReference type="InterPro" id="IPR011604">
    <property type="entry name" value="PDDEXK-like_dom_sf"/>
</dbReference>
<dbReference type="EMBL" id="BAAANN010000002">
    <property type="protein sequence ID" value="GAA1940240.1"/>
    <property type="molecule type" value="Genomic_DNA"/>
</dbReference>
<sequence length="229" mass="26047">MHEAAEAWERSERTMTLETAQQVFAEAYAREVNKLCEGSPNFRVWFRSGPYDGEQDVERRFLLGLEQIRRYVEYYMEKHPEEVIWITPEGTLAIELKFEANFGGVDVRGYIDQVTTVASDVASGLSRMDTALTVRDIKSGNTPGDDFQLATYARALEQQYDVEISFGDYWMGRSGKPTIPYALDYWTAERLGDEYARVDEGIKGESFDPIPEMSKCRFCSVASACDFAA</sequence>
<organism evidence="5 6">
    <name type="scientific">Amycolatopsis minnesotensis</name>
    <dbReference type="NCBI Taxonomy" id="337894"/>
    <lineage>
        <taxon>Bacteria</taxon>
        <taxon>Bacillati</taxon>
        <taxon>Actinomycetota</taxon>
        <taxon>Actinomycetes</taxon>
        <taxon>Pseudonocardiales</taxon>
        <taxon>Pseudonocardiaceae</taxon>
        <taxon>Amycolatopsis</taxon>
    </lineage>
</organism>
<evidence type="ECO:0000256" key="1">
    <source>
        <dbReference type="ARBA" id="ARBA00022763"/>
    </source>
</evidence>
<dbReference type="Gene3D" id="3.90.320.10">
    <property type="match status" value="1"/>
</dbReference>
<evidence type="ECO:0000313" key="5">
    <source>
        <dbReference type="EMBL" id="GAA1940240.1"/>
    </source>
</evidence>